<feature type="signal peptide" evidence="2">
    <location>
        <begin position="1"/>
        <end position="22"/>
    </location>
</feature>
<comment type="caution">
    <text evidence="3">The sequence shown here is derived from an EMBL/GenBank/DDBJ whole genome shotgun (WGS) entry which is preliminary data.</text>
</comment>
<evidence type="ECO:0000256" key="2">
    <source>
        <dbReference type="SAM" id="SignalP"/>
    </source>
</evidence>
<proteinExistence type="predicted"/>
<organism evidence="3 4">
    <name type="scientific">Candidatus Opimibacter skivensis</name>
    <dbReference type="NCBI Taxonomy" id="2982028"/>
    <lineage>
        <taxon>Bacteria</taxon>
        <taxon>Pseudomonadati</taxon>
        <taxon>Bacteroidota</taxon>
        <taxon>Saprospiria</taxon>
        <taxon>Saprospirales</taxon>
        <taxon>Saprospiraceae</taxon>
        <taxon>Candidatus Opimibacter</taxon>
    </lineage>
</organism>
<keyword evidence="1" id="KW-1133">Transmembrane helix</keyword>
<keyword evidence="2" id="KW-0732">Signal</keyword>
<dbReference type="AlphaFoldDB" id="A0A9D7SR67"/>
<feature type="chain" id="PRO_5038549175" evidence="2">
    <location>
        <begin position="23"/>
        <end position="146"/>
    </location>
</feature>
<gene>
    <name evidence="3" type="ORF">IPP15_03810</name>
</gene>
<evidence type="ECO:0000256" key="1">
    <source>
        <dbReference type="SAM" id="Phobius"/>
    </source>
</evidence>
<sequence>MLRKSNLLIFSFIFCGHIILNANPAVNTEDNPPGKIEMNELIPDHHSSRSEIKELKQNEKHLNRFEKVMQHLSKISKSKSAKHSGGLFSDPVNRWFWLWIITWGAGILLLVVSAGALTSAAIGILWLLAFAVGSIALILWLVKKFG</sequence>
<evidence type="ECO:0000313" key="4">
    <source>
        <dbReference type="Proteomes" id="UP000808337"/>
    </source>
</evidence>
<dbReference type="Proteomes" id="UP000808337">
    <property type="component" value="Unassembled WGS sequence"/>
</dbReference>
<keyword evidence="1" id="KW-0472">Membrane</keyword>
<reference evidence="3 4" key="1">
    <citation type="submission" date="2020-10" db="EMBL/GenBank/DDBJ databases">
        <title>Connecting structure to function with the recovery of over 1000 high-quality activated sludge metagenome-assembled genomes encoding full-length rRNA genes using long-read sequencing.</title>
        <authorList>
            <person name="Singleton C.M."/>
            <person name="Petriglieri F."/>
            <person name="Kristensen J.M."/>
            <person name="Kirkegaard R.H."/>
            <person name="Michaelsen T.Y."/>
            <person name="Andersen M.H."/>
            <person name="Karst S.M."/>
            <person name="Dueholm M.S."/>
            <person name="Nielsen P.H."/>
            <person name="Albertsen M."/>
        </authorList>
    </citation>
    <scope>NUCLEOTIDE SEQUENCE [LARGE SCALE GENOMIC DNA]</scope>
    <source>
        <strain evidence="3">Ribe_18-Q3-R11-54_MAXAC.273</strain>
    </source>
</reference>
<protein>
    <submittedName>
        <fullName evidence="3">Uncharacterized protein</fullName>
    </submittedName>
</protein>
<feature type="transmembrane region" description="Helical" evidence="1">
    <location>
        <begin position="96"/>
        <end position="117"/>
    </location>
</feature>
<feature type="transmembrane region" description="Helical" evidence="1">
    <location>
        <begin position="124"/>
        <end position="142"/>
    </location>
</feature>
<accession>A0A9D7SR67</accession>
<name>A0A9D7SR67_9BACT</name>
<keyword evidence="1" id="KW-0812">Transmembrane</keyword>
<evidence type="ECO:0000313" key="3">
    <source>
        <dbReference type="EMBL" id="MBK9981542.1"/>
    </source>
</evidence>
<dbReference type="EMBL" id="JADKGY010000001">
    <property type="protein sequence ID" value="MBK9981542.1"/>
    <property type="molecule type" value="Genomic_DNA"/>
</dbReference>